<dbReference type="InterPro" id="IPR008674">
    <property type="entry name" value="MC1"/>
</dbReference>
<dbReference type="InParanoid" id="F4C0T1"/>
<proteinExistence type="predicted"/>
<sequence>MLRGIKPTAYGEWRHNMIEKRNFALRDKEGNEIGVFSGKQPRQAALKAANRGFTDIRLRERGTKKVHIFQGERIQVPKPSNAPKWMPANIWKPNVKKLGVEKLEDI</sequence>
<protein>
    <submittedName>
        <fullName evidence="3">Chromosomal protein MC1c</fullName>
    </submittedName>
</protein>
<evidence type="ECO:0000313" key="4">
    <source>
        <dbReference type="Proteomes" id="UP000007807"/>
    </source>
</evidence>
<dbReference type="SUPFAM" id="SSF102875">
    <property type="entry name" value="Chromosomal protein MC1"/>
    <property type="match status" value="1"/>
</dbReference>
<dbReference type="Proteomes" id="UP000007807">
    <property type="component" value="Chromosome"/>
</dbReference>
<evidence type="ECO:0000256" key="1">
    <source>
        <dbReference type="ARBA" id="ARBA00002562"/>
    </source>
</evidence>
<dbReference type="AlphaFoldDB" id="F4C0T1"/>
<dbReference type="GO" id="GO:0003677">
    <property type="term" value="F:DNA binding"/>
    <property type="evidence" value="ECO:0007669"/>
    <property type="project" value="UniProtKB-KW"/>
</dbReference>
<reference evidence="3 4" key="1">
    <citation type="journal article" date="2011" name="J. Bacteriol.">
        <title>Complete genome sequence of Methanosaeta concilii, a specialist in aceticlastic methanogenesis.</title>
        <authorList>
            <person name="Barber R.D."/>
            <person name="Zhang L."/>
            <person name="Harnack M."/>
            <person name="Olson M.V."/>
            <person name="Kaul R."/>
            <person name="Ingram-Smith C."/>
            <person name="Smith K.S."/>
        </authorList>
    </citation>
    <scope>NUCLEOTIDE SEQUENCE [LARGE SCALE GENOMIC DNA]</scope>
    <source>
        <strain evidence="4">ATCC 5969 / DSM 3671 / JCM 10134 / NBRC 103675 / OCM 69 / GP-6</strain>
    </source>
</reference>
<evidence type="ECO:0000256" key="2">
    <source>
        <dbReference type="ARBA" id="ARBA00023125"/>
    </source>
</evidence>
<name>F4C0T1_METSG</name>
<comment type="function">
    <text evidence="1">Protects DNA against thermal denaturation and modulates transcription.</text>
</comment>
<keyword evidence="2" id="KW-0238">DNA-binding</keyword>
<dbReference type="GO" id="GO:0042262">
    <property type="term" value="P:DNA protection"/>
    <property type="evidence" value="ECO:0007669"/>
    <property type="project" value="InterPro"/>
</dbReference>
<dbReference type="Pfam" id="PF05854">
    <property type="entry name" value="MC1"/>
    <property type="match status" value="1"/>
</dbReference>
<dbReference type="HOGENOM" id="CLU_154331_0_0_2"/>
<organism evidence="3 4">
    <name type="scientific">Methanothrix soehngenii (strain ATCC 5969 / DSM 3671 / JCM 10134 / NBRC 103675 / OCM 69 / GP-6)</name>
    <name type="common">Methanosaeta concilii</name>
    <dbReference type="NCBI Taxonomy" id="990316"/>
    <lineage>
        <taxon>Archaea</taxon>
        <taxon>Methanobacteriati</taxon>
        <taxon>Methanobacteriota</taxon>
        <taxon>Stenosarchaea group</taxon>
        <taxon>Methanomicrobia</taxon>
        <taxon>Methanotrichales</taxon>
        <taxon>Methanotrichaceae</taxon>
        <taxon>Methanothrix</taxon>
    </lineage>
</organism>
<dbReference type="EMBL" id="CP002565">
    <property type="protein sequence ID" value="AEB69269.1"/>
    <property type="molecule type" value="Genomic_DNA"/>
</dbReference>
<dbReference type="InterPro" id="IPR036620">
    <property type="entry name" value="MC1_sf"/>
</dbReference>
<dbReference type="KEGG" id="mcj:MCON_2911"/>
<evidence type="ECO:0000313" key="3">
    <source>
        <dbReference type="EMBL" id="AEB69269.1"/>
    </source>
</evidence>
<accession>F4C0T1</accession>
<keyword evidence="4" id="KW-1185">Reference proteome</keyword>
<gene>
    <name evidence="3" type="ordered locus">MCON_2911</name>
</gene>
<dbReference type="Gene3D" id="3.10.470.10">
    <property type="entry name" value="Chromosomal protein MC1"/>
    <property type="match status" value="1"/>
</dbReference>